<feature type="compositionally biased region" description="Basic and acidic residues" evidence="1">
    <location>
        <begin position="248"/>
        <end position="258"/>
    </location>
</feature>
<sequence>MAQSLPPEPKILSPHQEAMIQASTSTLFAAAISHGQQSTVRYLHSVYPKFDFYDASIINSFTATPDLEMLKLIYSYSPRIVRYECGDHITTFLSMACEGGPQNAPVVGFLLDHGAMPDDDFGSYAYQFGVELLPAVRHDQPIEIIEKMIPKASRLWLPIDVAIRRKRVDALELLLNEEEKRSKPSPDGKYEQSLLRRAQDTEDKKVIAMVERYILNMEEQAKRSTAKGLQSTRVSTESRKWWQFGAKADSKSKADARDSSSAPRTDAEK</sequence>
<dbReference type="RefSeq" id="XP_016617901.1">
    <property type="nucleotide sequence ID" value="XM_016765856.1"/>
</dbReference>
<evidence type="ECO:0000313" key="3">
    <source>
        <dbReference type="Proteomes" id="UP000053789"/>
    </source>
</evidence>
<dbReference type="Proteomes" id="UP000053789">
    <property type="component" value="Unassembled WGS sequence"/>
</dbReference>
<dbReference type="HOGENOM" id="CLU_066664_0_0_1"/>
<accession>A0A0D2FXL8</accession>
<dbReference type="GeneID" id="27701056"/>
<name>A0A0D2FXL8_CLAB1</name>
<dbReference type="VEuPathDB" id="FungiDB:Z519_08128"/>
<feature type="region of interest" description="Disordered" evidence="1">
    <location>
        <begin position="246"/>
        <end position="269"/>
    </location>
</feature>
<proteinExistence type="predicted"/>
<dbReference type="InterPro" id="IPR036770">
    <property type="entry name" value="Ankyrin_rpt-contain_sf"/>
</dbReference>
<reference evidence="2" key="1">
    <citation type="submission" date="2015-01" db="EMBL/GenBank/DDBJ databases">
        <title>The Genome Sequence of Cladophialophora bantiana CBS 173.52.</title>
        <authorList>
            <consortium name="The Broad Institute Genomics Platform"/>
            <person name="Cuomo C."/>
            <person name="de Hoog S."/>
            <person name="Gorbushina A."/>
            <person name="Stielow B."/>
            <person name="Teixiera M."/>
            <person name="Abouelleil A."/>
            <person name="Chapman S.B."/>
            <person name="Priest M."/>
            <person name="Young S.K."/>
            <person name="Wortman J."/>
            <person name="Nusbaum C."/>
            <person name="Birren B."/>
        </authorList>
    </citation>
    <scope>NUCLEOTIDE SEQUENCE [LARGE SCALE GENOMIC DNA]</scope>
    <source>
        <strain evidence="2">CBS 173.52</strain>
    </source>
</reference>
<dbReference type="OrthoDB" id="5391533at2759"/>
<evidence type="ECO:0000313" key="2">
    <source>
        <dbReference type="EMBL" id="KIW91232.1"/>
    </source>
</evidence>
<keyword evidence="3" id="KW-1185">Reference proteome</keyword>
<dbReference type="EMBL" id="KN846991">
    <property type="protein sequence ID" value="KIW91232.1"/>
    <property type="molecule type" value="Genomic_DNA"/>
</dbReference>
<protein>
    <recommendedName>
        <fullName evidence="4">Ankyrin repeat protein</fullName>
    </recommendedName>
</protein>
<organism evidence="2 3">
    <name type="scientific">Cladophialophora bantiana (strain ATCC 10958 / CBS 173.52 / CDC B-1940 / NIH 8579)</name>
    <name type="common">Xylohypha bantiana</name>
    <dbReference type="NCBI Taxonomy" id="1442370"/>
    <lineage>
        <taxon>Eukaryota</taxon>
        <taxon>Fungi</taxon>
        <taxon>Dikarya</taxon>
        <taxon>Ascomycota</taxon>
        <taxon>Pezizomycotina</taxon>
        <taxon>Eurotiomycetes</taxon>
        <taxon>Chaetothyriomycetidae</taxon>
        <taxon>Chaetothyriales</taxon>
        <taxon>Herpotrichiellaceae</taxon>
        <taxon>Cladophialophora</taxon>
    </lineage>
</organism>
<dbReference type="SUPFAM" id="SSF48403">
    <property type="entry name" value="Ankyrin repeat"/>
    <property type="match status" value="1"/>
</dbReference>
<evidence type="ECO:0008006" key="4">
    <source>
        <dbReference type="Google" id="ProtNLM"/>
    </source>
</evidence>
<dbReference type="AlphaFoldDB" id="A0A0D2FXL8"/>
<gene>
    <name evidence="2" type="ORF">Z519_08128</name>
</gene>
<dbReference type="Gene3D" id="1.25.40.20">
    <property type="entry name" value="Ankyrin repeat-containing domain"/>
    <property type="match status" value="1"/>
</dbReference>
<evidence type="ECO:0000256" key="1">
    <source>
        <dbReference type="SAM" id="MobiDB-lite"/>
    </source>
</evidence>